<evidence type="ECO:0000256" key="4">
    <source>
        <dbReference type="ARBA" id="ARBA00023014"/>
    </source>
</evidence>
<dbReference type="SUPFAM" id="SSF54862">
    <property type="entry name" value="4Fe-4S ferredoxins"/>
    <property type="match status" value="1"/>
</dbReference>
<evidence type="ECO:0000313" key="7">
    <source>
        <dbReference type="EMBL" id="MBB3117632.1"/>
    </source>
</evidence>
<sequence>MRQHRQRGRHGHEGGRGAPHSAAEIAALQAAARCGEPGKVMPQIDRNRCEGKDDCVRVCPYQVFEVRRMDAEDFSELSFKGKVKAVLHGRMTAYTPAADACRACGLCVTACPEDAIRLVKNPARQAQPAATE</sequence>
<dbReference type="GO" id="GO:0046872">
    <property type="term" value="F:metal ion binding"/>
    <property type="evidence" value="ECO:0007669"/>
    <property type="project" value="UniProtKB-KW"/>
</dbReference>
<evidence type="ECO:0000256" key="1">
    <source>
        <dbReference type="ARBA" id="ARBA00022485"/>
    </source>
</evidence>
<dbReference type="Pfam" id="PF13187">
    <property type="entry name" value="Fer4_9"/>
    <property type="match status" value="1"/>
</dbReference>
<evidence type="ECO:0000259" key="6">
    <source>
        <dbReference type="PROSITE" id="PS51379"/>
    </source>
</evidence>
<evidence type="ECO:0000313" key="8">
    <source>
        <dbReference type="Proteomes" id="UP000541535"/>
    </source>
</evidence>
<dbReference type="EMBL" id="JACHXD010000002">
    <property type="protein sequence ID" value="MBB3117632.1"/>
    <property type="molecule type" value="Genomic_DNA"/>
</dbReference>
<feature type="compositionally biased region" description="Basic residues" evidence="5">
    <location>
        <begin position="1"/>
        <end position="10"/>
    </location>
</feature>
<organism evidence="7 8">
    <name type="scientific">Pseudoduganella violacea</name>
    <dbReference type="NCBI Taxonomy" id="1715466"/>
    <lineage>
        <taxon>Bacteria</taxon>
        <taxon>Pseudomonadati</taxon>
        <taxon>Pseudomonadota</taxon>
        <taxon>Betaproteobacteria</taxon>
        <taxon>Burkholderiales</taxon>
        <taxon>Oxalobacteraceae</taxon>
        <taxon>Telluria group</taxon>
        <taxon>Pseudoduganella</taxon>
    </lineage>
</organism>
<protein>
    <submittedName>
        <fullName evidence="7">NAD-dependent dihydropyrimidine dehydrogenase PreA subunit</fullName>
    </submittedName>
</protein>
<gene>
    <name evidence="7" type="ORF">FHS03_000658</name>
</gene>
<evidence type="ECO:0000256" key="2">
    <source>
        <dbReference type="ARBA" id="ARBA00022723"/>
    </source>
</evidence>
<dbReference type="Gene3D" id="3.30.70.20">
    <property type="match status" value="1"/>
</dbReference>
<dbReference type="GO" id="GO:0051539">
    <property type="term" value="F:4 iron, 4 sulfur cluster binding"/>
    <property type="evidence" value="ECO:0007669"/>
    <property type="project" value="UniProtKB-KW"/>
</dbReference>
<feature type="region of interest" description="Disordered" evidence="5">
    <location>
        <begin position="1"/>
        <end position="20"/>
    </location>
</feature>
<evidence type="ECO:0000256" key="3">
    <source>
        <dbReference type="ARBA" id="ARBA00023004"/>
    </source>
</evidence>
<accession>A0A7W5B6V7</accession>
<dbReference type="PROSITE" id="PS00198">
    <property type="entry name" value="4FE4S_FER_1"/>
    <property type="match status" value="1"/>
</dbReference>
<dbReference type="InterPro" id="IPR050572">
    <property type="entry name" value="Fe-S_Ferredoxin"/>
</dbReference>
<dbReference type="AlphaFoldDB" id="A0A7W5B6V7"/>
<name>A0A7W5B6V7_9BURK</name>
<keyword evidence="1" id="KW-0004">4Fe-4S</keyword>
<dbReference type="PANTHER" id="PTHR43687">
    <property type="entry name" value="ADENYLYLSULFATE REDUCTASE, BETA SUBUNIT"/>
    <property type="match status" value="1"/>
</dbReference>
<keyword evidence="8" id="KW-1185">Reference proteome</keyword>
<dbReference type="PANTHER" id="PTHR43687:SF1">
    <property type="entry name" value="FERREDOXIN III"/>
    <property type="match status" value="1"/>
</dbReference>
<feature type="domain" description="4Fe-4S ferredoxin-type" evidence="6">
    <location>
        <begin position="92"/>
        <end position="121"/>
    </location>
</feature>
<keyword evidence="2" id="KW-0479">Metal-binding</keyword>
<evidence type="ECO:0000256" key="5">
    <source>
        <dbReference type="SAM" id="MobiDB-lite"/>
    </source>
</evidence>
<feature type="domain" description="4Fe-4S ferredoxin-type" evidence="6">
    <location>
        <begin position="40"/>
        <end position="69"/>
    </location>
</feature>
<dbReference type="InterPro" id="IPR017896">
    <property type="entry name" value="4Fe4S_Fe-S-bd"/>
</dbReference>
<reference evidence="7 8" key="1">
    <citation type="submission" date="2020-08" db="EMBL/GenBank/DDBJ databases">
        <title>Genomic Encyclopedia of Type Strains, Phase III (KMG-III): the genomes of soil and plant-associated and newly described type strains.</title>
        <authorList>
            <person name="Whitman W."/>
        </authorList>
    </citation>
    <scope>NUCLEOTIDE SEQUENCE [LARGE SCALE GENOMIC DNA]</scope>
    <source>
        <strain evidence="7 8">CECT 8897</strain>
    </source>
</reference>
<keyword evidence="4" id="KW-0411">Iron-sulfur</keyword>
<dbReference type="PROSITE" id="PS51379">
    <property type="entry name" value="4FE4S_FER_2"/>
    <property type="match status" value="2"/>
</dbReference>
<proteinExistence type="predicted"/>
<comment type="caution">
    <text evidence="7">The sequence shown here is derived from an EMBL/GenBank/DDBJ whole genome shotgun (WGS) entry which is preliminary data.</text>
</comment>
<keyword evidence="3" id="KW-0408">Iron</keyword>
<dbReference type="Proteomes" id="UP000541535">
    <property type="component" value="Unassembled WGS sequence"/>
</dbReference>
<dbReference type="InterPro" id="IPR017900">
    <property type="entry name" value="4Fe4S_Fe_S_CS"/>
</dbReference>